<dbReference type="GO" id="GO:0006313">
    <property type="term" value="P:DNA transposition"/>
    <property type="evidence" value="ECO:0007669"/>
    <property type="project" value="InterPro"/>
</dbReference>
<dbReference type="GO" id="GO:0003677">
    <property type="term" value="F:DNA binding"/>
    <property type="evidence" value="ECO:0007669"/>
    <property type="project" value="InterPro"/>
</dbReference>
<feature type="domain" description="Transposase IS4-like" evidence="1">
    <location>
        <begin position="5"/>
        <end position="77"/>
    </location>
</feature>
<dbReference type="InterPro" id="IPR002559">
    <property type="entry name" value="Transposase_11"/>
</dbReference>
<dbReference type="GO" id="GO:0004803">
    <property type="term" value="F:transposase activity"/>
    <property type="evidence" value="ECO:0007669"/>
    <property type="project" value="InterPro"/>
</dbReference>
<dbReference type="EMBL" id="BMKB01000003">
    <property type="protein sequence ID" value="GGA50032.1"/>
    <property type="molecule type" value="Genomic_DNA"/>
</dbReference>
<name>A0A916RCA6_9HYPH</name>
<gene>
    <name evidence="2" type="ORF">GCM10011499_19940</name>
</gene>
<dbReference type="Pfam" id="PF01609">
    <property type="entry name" value="DDE_Tnp_1"/>
    <property type="match status" value="1"/>
</dbReference>
<keyword evidence="3" id="KW-1185">Reference proteome</keyword>
<evidence type="ECO:0000259" key="1">
    <source>
        <dbReference type="Pfam" id="PF01609"/>
    </source>
</evidence>
<accession>A0A916RCA6</accession>
<evidence type="ECO:0000313" key="2">
    <source>
        <dbReference type="EMBL" id="GGA50032.1"/>
    </source>
</evidence>
<sequence length="82" mass="8966">MGGQTTNVHALVDVLGRPLRLILTPGNASDVKGADLLIGETIGMKRVTADRGYDANRLRSTLRNQNTIPMIPGRRNRKRAIC</sequence>
<reference evidence="2 3" key="1">
    <citation type="journal article" date="2014" name="Int. J. Syst. Evol. Microbiol.">
        <title>Complete genome sequence of Corynebacterium casei LMG S-19264T (=DSM 44701T), isolated from a smear-ripened cheese.</title>
        <authorList>
            <consortium name="US DOE Joint Genome Institute (JGI-PGF)"/>
            <person name="Walter F."/>
            <person name="Albersmeier A."/>
            <person name="Kalinowski J."/>
            <person name="Ruckert C."/>
        </authorList>
    </citation>
    <scope>NUCLEOTIDE SEQUENCE [LARGE SCALE GENOMIC DNA]</scope>
    <source>
        <strain evidence="2 3">CGMCC 1.15896</strain>
    </source>
</reference>
<organism evidence="2 3">
    <name type="scientific">Pelagibacterium lentulum</name>
    <dbReference type="NCBI Taxonomy" id="2029865"/>
    <lineage>
        <taxon>Bacteria</taxon>
        <taxon>Pseudomonadati</taxon>
        <taxon>Pseudomonadota</taxon>
        <taxon>Alphaproteobacteria</taxon>
        <taxon>Hyphomicrobiales</taxon>
        <taxon>Devosiaceae</taxon>
        <taxon>Pelagibacterium</taxon>
    </lineage>
</organism>
<protein>
    <recommendedName>
        <fullName evidence="1">Transposase IS4-like domain-containing protein</fullName>
    </recommendedName>
</protein>
<comment type="caution">
    <text evidence="2">The sequence shown here is derived from an EMBL/GenBank/DDBJ whole genome shotgun (WGS) entry which is preliminary data.</text>
</comment>
<dbReference type="Proteomes" id="UP000596977">
    <property type="component" value="Unassembled WGS sequence"/>
</dbReference>
<proteinExistence type="predicted"/>
<evidence type="ECO:0000313" key="3">
    <source>
        <dbReference type="Proteomes" id="UP000596977"/>
    </source>
</evidence>
<dbReference type="AlphaFoldDB" id="A0A916RCA6"/>